<dbReference type="EMBL" id="JH651384">
    <property type="protein sequence ID" value="EIJ33748.1"/>
    <property type="molecule type" value="Genomic_DNA"/>
</dbReference>
<reference evidence="5" key="1">
    <citation type="journal article" date="2011" name="Stand. Genomic Sci.">
        <title>Genome sequence of the filamentous, gliding Thiothrix nivea neotype strain (JP2(T)).</title>
        <authorList>
            <person name="Lapidus A."/>
            <person name="Nolan M."/>
            <person name="Lucas S."/>
            <person name="Glavina Del Rio T."/>
            <person name="Tice H."/>
            <person name="Cheng J.F."/>
            <person name="Tapia R."/>
            <person name="Han C."/>
            <person name="Goodwin L."/>
            <person name="Pitluck S."/>
            <person name="Liolios K."/>
            <person name="Pagani I."/>
            <person name="Ivanova N."/>
            <person name="Huntemann M."/>
            <person name="Mavromatis K."/>
            <person name="Mikhailova N."/>
            <person name="Pati A."/>
            <person name="Chen A."/>
            <person name="Palaniappan K."/>
            <person name="Land M."/>
            <person name="Brambilla E.M."/>
            <person name="Rohde M."/>
            <person name="Abt B."/>
            <person name="Verbarg S."/>
            <person name="Goker M."/>
            <person name="Bristow J."/>
            <person name="Eisen J.A."/>
            <person name="Markowitz V."/>
            <person name="Hugenholtz P."/>
            <person name="Kyrpides N.C."/>
            <person name="Klenk H.P."/>
            <person name="Woyke T."/>
        </authorList>
    </citation>
    <scope>NUCLEOTIDE SEQUENCE [LARGE SCALE GENOMIC DNA]</scope>
    <source>
        <strain evidence="5">ATCC 35100 / DSM 5205 / JP2</strain>
    </source>
</reference>
<feature type="signal peptide" evidence="2">
    <location>
        <begin position="1"/>
        <end position="36"/>
    </location>
</feature>
<keyword evidence="5" id="KW-1185">Reference proteome</keyword>
<organism evidence="4 5">
    <name type="scientific">Thiothrix nivea (strain ATCC 35100 / DSM 5205 / JP2)</name>
    <dbReference type="NCBI Taxonomy" id="870187"/>
    <lineage>
        <taxon>Bacteria</taxon>
        <taxon>Pseudomonadati</taxon>
        <taxon>Pseudomonadota</taxon>
        <taxon>Gammaproteobacteria</taxon>
        <taxon>Thiotrichales</taxon>
        <taxon>Thiotrichaceae</taxon>
        <taxon>Thiothrix</taxon>
    </lineage>
</organism>
<evidence type="ECO:0000313" key="4">
    <source>
        <dbReference type="EMBL" id="EIJ33748.1"/>
    </source>
</evidence>
<gene>
    <name evidence="4" type="ORF">Thini_1128</name>
</gene>
<dbReference type="Pfam" id="PF20254">
    <property type="entry name" value="DMFA2_C"/>
    <property type="match status" value="1"/>
</dbReference>
<feature type="compositionally biased region" description="Low complexity" evidence="1">
    <location>
        <begin position="493"/>
        <end position="568"/>
    </location>
</feature>
<feature type="chain" id="PRO_5024882299" description="N,N-dimethylformamidase beta subunit-like C-terminal domain-containing protein" evidence="2">
    <location>
        <begin position="37"/>
        <end position="596"/>
    </location>
</feature>
<name>A0A656HAI9_THINJ</name>
<feature type="region of interest" description="Disordered" evidence="1">
    <location>
        <begin position="489"/>
        <end position="574"/>
    </location>
</feature>
<evidence type="ECO:0000259" key="3">
    <source>
        <dbReference type="Pfam" id="PF20254"/>
    </source>
</evidence>
<feature type="domain" description="N,N-dimethylformamidase beta subunit-like C-terminal" evidence="3">
    <location>
        <begin position="99"/>
        <end position="474"/>
    </location>
</feature>
<accession>A0A656HAI9</accession>
<evidence type="ECO:0000256" key="1">
    <source>
        <dbReference type="SAM" id="MobiDB-lite"/>
    </source>
</evidence>
<sequence length="596" mass="62776" precursor="true">MMFDTTLACMALKPSKVLPRTLMAIAAFMASSNAFALPCDFKNGDVFSDICAYFEVGTATIGGQLKAHVSTTSPDFKVSIRRAGSTDVLSEQSFSSGKQYITGTTNYNGLNWGSAYNINIPSNWNSGIYQLVFQNASGFYSEYVAVRASSPGSHSKILVLDSLPTKIAYSPIGGKSMYGFNSTNGQGAVEVSMERPTGRGQWTEHRMFATWLDAKGIAYEAASMIDIHRDPNLLKNYDLVIQVGHNEYWSKEMRDAWDSYLASGGNGAIFSGNTMWWQVRFSADYKNMVCYKNADADRAANPGISDDRLTVNWYNTPLNKPENLSTGVSFRNAGYHDYTENGVPYYVKGGVGDDGTNGGFKVTDASHWAFAGTGLSNGSVFGRDSTIAGYEVDGALFRMEGTTPVVTGEDGTPTNFQILAITPAYAVNSPSGVPGIVSNNYNGQGWGTVGVFKPSNNSGTVFVGPSIDWAEGLEDPQVSRITENVINHLKNRSNSSSSNTGSSSGSTTTGSSSNTGSSSGSTTTGSSSNTGSTTTGSSSSTGSTTTGSSSSTGSTTTPTDTSSNTTQSSGGGGGSIPLPALLLGLLTLIGLKVRKP</sequence>
<keyword evidence="2" id="KW-0732">Signal</keyword>
<dbReference type="Proteomes" id="UP000005317">
    <property type="component" value="Unassembled WGS sequence"/>
</dbReference>
<dbReference type="AlphaFoldDB" id="A0A656HAI9"/>
<evidence type="ECO:0000313" key="5">
    <source>
        <dbReference type="Proteomes" id="UP000005317"/>
    </source>
</evidence>
<proteinExistence type="predicted"/>
<protein>
    <recommendedName>
        <fullName evidence="3">N,N-dimethylformamidase beta subunit-like C-terminal domain-containing protein</fullName>
    </recommendedName>
</protein>
<dbReference type="InterPro" id="IPR046540">
    <property type="entry name" value="DMFA2_C"/>
</dbReference>
<evidence type="ECO:0000256" key="2">
    <source>
        <dbReference type="SAM" id="SignalP"/>
    </source>
</evidence>